<gene>
    <name evidence="2" type="ORF">C8E83_0644</name>
</gene>
<evidence type="ECO:0008006" key="4">
    <source>
        <dbReference type="Google" id="ProtNLM"/>
    </source>
</evidence>
<name>A0A495IDZ0_9MICO</name>
<protein>
    <recommendedName>
        <fullName evidence="4">O-antigen ligase-like membrane protein</fullName>
    </recommendedName>
</protein>
<sequence>MTAMSAIDRPRRLRRQHEGPYLAAMMLCTIVLQRFALSFGGNSIPLILPVILVFIAVGYATRVLEFDRFRGILVAILCLTGLACSLAQIAVGAVPSIFSLGLLAVLYVPAAFRSSQGPAAVALVATVFTRLMVGAAIVALLQFGLQYVGLPNVDWIGTLLPTEFTVQGFSPNAFIVYGSELRRSNGVIFLEPSFLSMYLGLAILIGIRRRTHWAVLLILLAGMVPTLAGNGLVILIPGAILTFFSPIRRNLLALLPGLVAAVAAAAVTPLGRLYVGRSGEASNSTSSSSFRFVQPYTRFLPASFDSPFHTLFGHGSGTADDYLNGLGLSDITRATIPKILFEYGMAGAVGILGVICVLFALGLAGRPWLLGLAFAFLFLNASLLQAELVFCTVFWLNILPPPERASRYSAAHQPILQTRVVEPA</sequence>
<proteinExistence type="predicted"/>
<evidence type="ECO:0000313" key="2">
    <source>
        <dbReference type="EMBL" id="RKR73551.1"/>
    </source>
</evidence>
<evidence type="ECO:0000313" key="3">
    <source>
        <dbReference type="Proteomes" id="UP000280008"/>
    </source>
</evidence>
<evidence type="ECO:0000256" key="1">
    <source>
        <dbReference type="SAM" id="Phobius"/>
    </source>
</evidence>
<keyword evidence="1" id="KW-0472">Membrane</keyword>
<reference evidence="2 3" key="1">
    <citation type="submission" date="2018-10" db="EMBL/GenBank/DDBJ databases">
        <title>Sequencing the genomes of 1000 actinobacteria strains.</title>
        <authorList>
            <person name="Klenk H.-P."/>
        </authorList>
    </citation>
    <scope>NUCLEOTIDE SEQUENCE [LARGE SCALE GENOMIC DNA]</scope>
    <source>
        <strain evidence="2 3">DSM 17894</strain>
    </source>
</reference>
<comment type="caution">
    <text evidence="2">The sequence shown here is derived from an EMBL/GenBank/DDBJ whole genome shotgun (WGS) entry which is preliminary data.</text>
</comment>
<keyword evidence="1" id="KW-1133">Transmembrane helix</keyword>
<dbReference type="AlphaFoldDB" id="A0A495IDZ0"/>
<dbReference type="Proteomes" id="UP000280008">
    <property type="component" value="Unassembled WGS sequence"/>
</dbReference>
<dbReference type="RefSeq" id="WP_121368404.1">
    <property type="nucleotide sequence ID" value="NZ_RBKS01000001.1"/>
</dbReference>
<feature type="transmembrane region" description="Helical" evidence="1">
    <location>
        <begin position="46"/>
        <end position="64"/>
    </location>
</feature>
<keyword evidence="1" id="KW-0812">Transmembrane</keyword>
<dbReference type="EMBL" id="RBKS01000001">
    <property type="protein sequence ID" value="RKR73551.1"/>
    <property type="molecule type" value="Genomic_DNA"/>
</dbReference>
<feature type="transmembrane region" description="Helical" evidence="1">
    <location>
        <begin position="71"/>
        <end position="90"/>
    </location>
</feature>
<feature type="transmembrane region" description="Helical" evidence="1">
    <location>
        <begin position="343"/>
        <end position="364"/>
    </location>
</feature>
<feature type="transmembrane region" description="Helical" evidence="1">
    <location>
        <begin position="214"/>
        <end position="245"/>
    </location>
</feature>
<feature type="transmembrane region" description="Helical" evidence="1">
    <location>
        <begin position="187"/>
        <end position="207"/>
    </location>
</feature>
<feature type="transmembrane region" description="Helical" evidence="1">
    <location>
        <begin position="96"/>
        <end position="112"/>
    </location>
</feature>
<feature type="transmembrane region" description="Helical" evidence="1">
    <location>
        <begin position="370"/>
        <end position="398"/>
    </location>
</feature>
<feature type="transmembrane region" description="Helical" evidence="1">
    <location>
        <begin position="251"/>
        <end position="275"/>
    </location>
</feature>
<keyword evidence="3" id="KW-1185">Reference proteome</keyword>
<dbReference type="OrthoDB" id="5187529at2"/>
<accession>A0A495IDZ0</accession>
<feature type="transmembrane region" description="Helical" evidence="1">
    <location>
        <begin position="21"/>
        <end position="40"/>
    </location>
</feature>
<feature type="transmembrane region" description="Helical" evidence="1">
    <location>
        <begin position="119"/>
        <end position="145"/>
    </location>
</feature>
<organism evidence="2 3">
    <name type="scientific">Frondihabitans australicus</name>
    <dbReference type="NCBI Taxonomy" id="386892"/>
    <lineage>
        <taxon>Bacteria</taxon>
        <taxon>Bacillati</taxon>
        <taxon>Actinomycetota</taxon>
        <taxon>Actinomycetes</taxon>
        <taxon>Micrococcales</taxon>
        <taxon>Microbacteriaceae</taxon>
        <taxon>Frondihabitans</taxon>
    </lineage>
</organism>